<evidence type="ECO:0000256" key="1">
    <source>
        <dbReference type="ARBA" id="ARBA00022741"/>
    </source>
</evidence>
<keyword evidence="1" id="KW-0547">Nucleotide-binding</keyword>
<dbReference type="GO" id="GO:0016787">
    <property type="term" value="F:hydrolase activity"/>
    <property type="evidence" value="ECO:0007669"/>
    <property type="project" value="UniProtKB-KW"/>
</dbReference>
<keyword evidence="4" id="KW-0067">ATP-binding</keyword>
<accession>A0A0N4VSI3</accession>
<evidence type="ECO:0000256" key="2">
    <source>
        <dbReference type="ARBA" id="ARBA00022801"/>
    </source>
</evidence>
<evidence type="ECO:0000313" key="6">
    <source>
        <dbReference type="EMBL" id="VDO04881.1"/>
    </source>
</evidence>
<dbReference type="WBParaSite" id="HPLM_0000025001-mRNA-1">
    <property type="protein sequence ID" value="HPLM_0000025001-mRNA-1"/>
    <property type="gene ID" value="HPLM_0000025001"/>
</dbReference>
<dbReference type="Proteomes" id="UP000268014">
    <property type="component" value="Unassembled WGS sequence"/>
</dbReference>
<reference evidence="6 7" key="2">
    <citation type="submission" date="2018-11" db="EMBL/GenBank/DDBJ databases">
        <authorList>
            <consortium name="Pathogen Informatics"/>
        </authorList>
    </citation>
    <scope>NUCLEOTIDE SEQUENCE [LARGE SCALE GENOMIC DNA]</scope>
    <source>
        <strain evidence="6 7">MHpl1</strain>
    </source>
</reference>
<dbReference type="Pfam" id="PF13087">
    <property type="entry name" value="AAA_12"/>
    <property type="match status" value="1"/>
</dbReference>
<proteinExistence type="predicted"/>
<evidence type="ECO:0000313" key="7">
    <source>
        <dbReference type="Proteomes" id="UP000268014"/>
    </source>
</evidence>
<dbReference type="STRING" id="6290.A0A0N4VSI3"/>
<dbReference type="PANTHER" id="PTHR43788">
    <property type="entry name" value="DNA2/NAM7 HELICASE FAMILY MEMBER"/>
    <property type="match status" value="1"/>
</dbReference>
<evidence type="ECO:0000256" key="3">
    <source>
        <dbReference type="ARBA" id="ARBA00022806"/>
    </source>
</evidence>
<feature type="domain" description="DNA2/NAM7 helicase-like C-terminal" evidence="5">
    <location>
        <begin position="861"/>
        <end position="1039"/>
    </location>
</feature>
<dbReference type="Gene3D" id="3.40.50.300">
    <property type="entry name" value="P-loop containing nucleotide triphosphate hydrolases"/>
    <property type="match status" value="2"/>
</dbReference>
<dbReference type="OMA" id="WHDILQW"/>
<keyword evidence="2" id="KW-0378">Hydrolase</keyword>
<dbReference type="GO" id="GO:0043139">
    <property type="term" value="F:5'-3' DNA helicase activity"/>
    <property type="evidence" value="ECO:0007669"/>
    <property type="project" value="TreeGrafter"/>
</dbReference>
<dbReference type="InterPro" id="IPR027417">
    <property type="entry name" value="P-loop_NTPase"/>
</dbReference>
<gene>
    <name evidence="6" type="ORF">HPLM_LOCUS251</name>
</gene>
<evidence type="ECO:0000313" key="8">
    <source>
        <dbReference type="WBParaSite" id="HPLM_0000025001-mRNA-1"/>
    </source>
</evidence>
<keyword evidence="3" id="KW-0347">Helicase</keyword>
<dbReference type="CDD" id="cd18808">
    <property type="entry name" value="SF1_C_Upf1"/>
    <property type="match status" value="1"/>
</dbReference>
<dbReference type="Pfam" id="PF13245">
    <property type="entry name" value="AAA_19"/>
    <property type="match status" value="1"/>
</dbReference>
<dbReference type="SUPFAM" id="SSF52540">
    <property type="entry name" value="P-loop containing nucleoside triphosphate hydrolases"/>
    <property type="match status" value="1"/>
</dbReference>
<dbReference type="EMBL" id="UZAF01000149">
    <property type="protein sequence ID" value="VDO04881.1"/>
    <property type="molecule type" value="Genomic_DNA"/>
</dbReference>
<dbReference type="InterPro" id="IPR047187">
    <property type="entry name" value="SF1_C_Upf1"/>
</dbReference>
<evidence type="ECO:0000259" key="5">
    <source>
        <dbReference type="Pfam" id="PF13087"/>
    </source>
</evidence>
<keyword evidence="7" id="KW-1185">Reference proteome</keyword>
<dbReference type="GO" id="GO:0005524">
    <property type="term" value="F:ATP binding"/>
    <property type="evidence" value="ECO:0007669"/>
    <property type="project" value="UniProtKB-KW"/>
</dbReference>
<dbReference type="AlphaFoldDB" id="A0A0N4VSI3"/>
<organism evidence="8">
    <name type="scientific">Haemonchus placei</name>
    <name type="common">Barber's pole worm</name>
    <dbReference type="NCBI Taxonomy" id="6290"/>
    <lineage>
        <taxon>Eukaryota</taxon>
        <taxon>Metazoa</taxon>
        <taxon>Ecdysozoa</taxon>
        <taxon>Nematoda</taxon>
        <taxon>Chromadorea</taxon>
        <taxon>Rhabditida</taxon>
        <taxon>Rhabditina</taxon>
        <taxon>Rhabditomorpha</taxon>
        <taxon>Strongyloidea</taxon>
        <taxon>Trichostrongylidae</taxon>
        <taxon>Haemonchus</taxon>
    </lineage>
</organism>
<dbReference type="InterPro" id="IPR050534">
    <property type="entry name" value="Coronavir_polyprotein_1ab"/>
</dbReference>
<evidence type="ECO:0000256" key="4">
    <source>
        <dbReference type="ARBA" id="ARBA00022840"/>
    </source>
</evidence>
<sequence length="1072" mass="119018">MKFSYANVVARQQAAAAARNAVFLTPETLPPAPVRRPPRPRNTDEVLTTTYRRLPEFTPPDHTHHLIGSHPWAHLVTLHDTPLPASPVEVTSAMPLELYSHIPAGGYLSTKFVRRLFPHTFREKPYALRRLPVIELMRLEHAVAFRQASQTIIDQLVRGWYTATENTAPPTPEGSMPGAILPRVRAQFPVLYQVVNKGFGQGVVLEAKDFFIPGPDRRELHLIALDQYATNVESNTRGFDRLLLSVKDLVWVYTVEPTMAALRNPDTALKQARIPKANALDRRFPLFFRAKEFTFVPPRLTTRRTLGIVLSIVTRHEGVKGLRIAFEGSPEAVQVSPSVCDFPVSEAEHDEVVSAKIRANSSCAIRFSEFPASRDAQTKLCSLVRDFLPAHPEEGMLPLRVFKLTNTEKEWIADRAASFTNYARNPAEARRRMAQLFNAACSALVAVNALDDDKTTHRLTATVPSMGAFPFRFDFVITDMSSECGWTNHRPVYLWIVGSQTLIRTTIEQSEHSYETRSMAVRLVVPAWGYSYAVRTTSRFATINDDVISVDVYVKLGSRPSGAEPLYELISQHQLFGRFDEDSLATIILDTVYGTRVTPLGSAGPQPEHVFVSVNGQSFPLRPDQVAALQMGDRHLPILAIQAAFGTGKTLIAALIAIRTYLATADQQQVIATTTTNTAAAQFTDTALSIDAASTVNILRYVSDSALVEGAPQTPVDLHVILKRLPDDYGDRLAPSALDTCVKYKRGRELLERFMFDRDVAIDLSDAELRPPAVLVITTSALLNSATTDGIFNKWIDQFSLLIGDEASQIPEPALIALVTHVPRARHIYVGDIHQLEPHVRCPRSTNPARFGAQGIMSILLAKGVPTAPLTTTFRAHPLLNELPNLIFYNNTLTNGTHADQRQMFLSNVRCPNPKLPFLFVEVPGKSSKALSGSHSNPVEAETCREIVLSLIRKNIQPSSIAIIVFYKEQARVLSHFAQSNSIDLHTVDSVQGREKDIVILLTTRTGFDADRGEFLNDPHRLNVALSRCRHGQFVLGHEQSLVGLSYWHDILQWAHNRGAVTTASALPDLLE</sequence>
<protein>
    <submittedName>
        <fullName evidence="8">AAA_12 domain-containing protein</fullName>
    </submittedName>
</protein>
<dbReference type="InterPro" id="IPR041679">
    <property type="entry name" value="DNA2/NAM7-like_C"/>
</dbReference>
<name>A0A0N4VSI3_HAEPC</name>
<reference evidence="8" key="1">
    <citation type="submission" date="2017-02" db="UniProtKB">
        <authorList>
            <consortium name="WormBaseParasite"/>
        </authorList>
    </citation>
    <scope>IDENTIFICATION</scope>
</reference>
<dbReference type="OrthoDB" id="5870259at2759"/>
<dbReference type="PANTHER" id="PTHR43788:SF16">
    <property type="entry name" value="HELICASE WITH ZINC FINGER 2"/>
    <property type="match status" value="1"/>
</dbReference>